<gene>
    <name evidence="3" type="ORF">ACFOKC_08295</name>
</gene>
<comment type="caution">
    <text evidence="3">The sequence shown here is derived from an EMBL/GenBank/DDBJ whole genome shotgun (WGS) entry which is preliminary data.</text>
</comment>
<feature type="compositionally biased region" description="Low complexity" evidence="1">
    <location>
        <begin position="1"/>
        <end position="24"/>
    </location>
</feature>
<sequence length="163" mass="16730">MVSESADSSDSSPSDEPRSDAPSAVDAPPVGGRWWYWVAAVPLYYVAATVLGFLLGVVAFALAVGGVFTASAGDVTAPLSVGLGFALVVLGALLLAAVGLLVSVAFPLAVYRDATALADADVDWDPDPALYAALGVAGILLQPLQVPVAVYYLFKRHESVGRP</sequence>
<keyword evidence="2" id="KW-1133">Transmembrane helix</keyword>
<proteinExistence type="predicted"/>
<keyword evidence="4" id="KW-1185">Reference proteome</keyword>
<reference evidence="3 4" key="1">
    <citation type="journal article" date="2019" name="Int. J. Syst. Evol. Microbiol.">
        <title>The Global Catalogue of Microorganisms (GCM) 10K type strain sequencing project: providing services to taxonomists for standard genome sequencing and annotation.</title>
        <authorList>
            <consortium name="The Broad Institute Genomics Platform"/>
            <consortium name="The Broad Institute Genome Sequencing Center for Infectious Disease"/>
            <person name="Wu L."/>
            <person name="Ma J."/>
        </authorList>
    </citation>
    <scope>NUCLEOTIDE SEQUENCE [LARGE SCALE GENOMIC DNA]</scope>
    <source>
        <strain evidence="3 4">CGMCC 1.12562</strain>
    </source>
</reference>
<evidence type="ECO:0000256" key="2">
    <source>
        <dbReference type="SAM" id="Phobius"/>
    </source>
</evidence>
<keyword evidence="2" id="KW-0472">Membrane</keyword>
<dbReference type="AlphaFoldDB" id="A0ABD5NEB0"/>
<evidence type="ECO:0000256" key="1">
    <source>
        <dbReference type="SAM" id="MobiDB-lite"/>
    </source>
</evidence>
<dbReference type="RefSeq" id="WP_232571154.1">
    <property type="nucleotide sequence ID" value="NZ_CP089466.1"/>
</dbReference>
<keyword evidence="2" id="KW-0812">Transmembrane</keyword>
<feature type="transmembrane region" description="Helical" evidence="2">
    <location>
        <begin position="43"/>
        <end position="69"/>
    </location>
</feature>
<dbReference type="GeneID" id="69116343"/>
<protein>
    <submittedName>
        <fullName evidence="3">Uncharacterized protein</fullName>
    </submittedName>
</protein>
<dbReference type="EMBL" id="JBHRWN010000002">
    <property type="protein sequence ID" value="MFC3477723.1"/>
    <property type="molecule type" value="Genomic_DNA"/>
</dbReference>
<organism evidence="3 4">
    <name type="scientific">Halobacterium litoreum</name>
    <dbReference type="NCBI Taxonomy" id="2039234"/>
    <lineage>
        <taxon>Archaea</taxon>
        <taxon>Methanobacteriati</taxon>
        <taxon>Methanobacteriota</taxon>
        <taxon>Stenosarchaea group</taxon>
        <taxon>Halobacteria</taxon>
        <taxon>Halobacteriales</taxon>
        <taxon>Halobacteriaceae</taxon>
        <taxon>Halobacterium</taxon>
    </lineage>
</organism>
<feature type="transmembrane region" description="Helical" evidence="2">
    <location>
        <begin position="81"/>
        <end position="109"/>
    </location>
</feature>
<evidence type="ECO:0000313" key="3">
    <source>
        <dbReference type="EMBL" id="MFC3477723.1"/>
    </source>
</evidence>
<feature type="region of interest" description="Disordered" evidence="1">
    <location>
        <begin position="1"/>
        <end position="25"/>
    </location>
</feature>
<evidence type="ECO:0000313" key="4">
    <source>
        <dbReference type="Proteomes" id="UP001595660"/>
    </source>
</evidence>
<dbReference type="Proteomes" id="UP001595660">
    <property type="component" value="Unassembled WGS sequence"/>
</dbReference>
<feature type="transmembrane region" description="Helical" evidence="2">
    <location>
        <begin position="129"/>
        <end position="154"/>
    </location>
</feature>
<accession>A0ABD5NEB0</accession>
<name>A0ABD5NEB0_9EURY</name>